<dbReference type="Pfam" id="PF04892">
    <property type="entry name" value="VanZ"/>
    <property type="match status" value="1"/>
</dbReference>
<keyword evidence="1" id="KW-0472">Membrane</keyword>
<keyword evidence="1" id="KW-1133">Transmembrane helix</keyword>
<dbReference type="RefSeq" id="WP_121246694.1">
    <property type="nucleotide sequence ID" value="NZ_RBIL01000001.1"/>
</dbReference>
<dbReference type="OrthoDB" id="3296153at2"/>
<reference evidence="3 4" key="1">
    <citation type="submission" date="2018-10" db="EMBL/GenBank/DDBJ databases">
        <title>Genomic Encyclopedia of Archaeal and Bacterial Type Strains, Phase II (KMG-II): from individual species to whole genera.</title>
        <authorList>
            <person name="Goeker M."/>
        </authorList>
    </citation>
    <scope>NUCLEOTIDE SEQUENCE [LARGE SCALE GENOMIC DNA]</scope>
    <source>
        <strain evidence="3 4">DSM 14954</strain>
    </source>
</reference>
<feature type="domain" description="VanZ-like" evidence="2">
    <location>
        <begin position="45"/>
        <end position="163"/>
    </location>
</feature>
<dbReference type="InterPro" id="IPR053150">
    <property type="entry name" value="Teicoplanin_resist-assoc"/>
</dbReference>
<evidence type="ECO:0000313" key="4">
    <source>
        <dbReference type="Proteomes" id="UP000278962"/>
    </source>
</evidence>
<dbReference type="PANTHER" id="PTHR36834:SF1">
    <property type="entry name" value="INTEGRAL MEMBRANE PROTEIN"/>
    <property type="match status" value="1"/>
</dbReference>
<name>A0A660LB76_9ACTN</name>
<evidence type="ECO:0000259" key="2">
    <source>
        <dbReference type="Pfam" id="PF04892"/>
    </source>
</evidence>
<gene>
    <name evidence="3" type="ORF">C8N24_0074</name>
</gene>
<comment type="caution">
    <text evidence="3">The sequence shown here is derived from an EMBL/GenBank/DDBJ whole genome shotgun (WGS) entry which is preliminary data.</text>
</comment>
<feature type="transmembrane region" description="Helical" evidence="1">
    <location>
        <begin position="6"/>
        <end position="26"/>
    </location>
</feature>
<proteinExistence type="predicted"/>
<feature type="transmembrane region" description="Helical" evidence="1">
    <location>
        <begin position="146"/>
        <end position="163"/>
    </location>
</feature>
<protein>
    <submittedName>
        <fullName evidence="3">Glycopeptide antibiotics resistance protein</fullName>
    </submittedName>
</protein>
<feature type="transmembrane region" description="Helical" evidence="1">
    <location>
        <begin position="113"/>
        <end position="134"/>
    </location>
</feature>
<dbReference type="PANTHER" id="PTHR36834">
    <property type="entry name" value="MEMBRANE PROTEIN-RELATED"/>
    <property type="match status" value="1"/>
</dbReference>
<evidence type="ECO:0000256" key="1">
    <source>
        <dbReference type="SAM" id="Phobius"/>
    </source>
</evidence>
<keyword evidence="4" id="KW-1185">Reference proteome</keyword>
<keyword evidence="1" id="KW-0812">Transmembrane</keyword>
<accession>A0A660LB76</accession>
<dbReference type="Proteomes" id="UP000278962">
    <property type="component" value="Unassembled WGS sequence"/>
</dbReference>
<dbReference type="EMBL" id="RBIL01000001">
    <property type="protein sequence ID" value="RKQ90274.1"/>
    <property type="molecule type" value="Genomic_DNA"/>
</dbReference>
<organism evidence="3 4">
    <name type="scientific">Solirubrobacter pauli</name>
    <dbReference type="NCBI Taxonomy" id="166793"/>
    <lineage>
        <taxon>Bacteria</taxon>
        <taxon>Bacillati</taxon>
        <taxon>Actinomycetota</taxon>
        <taxon>Thermoleophilia</taxon>
        <taxon>Solirubrobacterales</taxon>
        <taxon>Solirubrobacteraceae</taxon>
        <taxon>Solirubrobacter</taxon>
    </lineage>
</organism>
<dbReference type="AlphaFoldDB" id="A0A660LB76"/>
<feature type="transmembrane region" description="Helical" evidence="1">
    <location>
        <begin position="87"/>
        <end position="106"/>
    </location>
</feature>
<evidence type="ECO:0000313" key="3">
    <source>
        <dbReference type="EMBL" id="RKQ90274.1"/>
    </source>
</evidence>
<feature type="transmembrane region" description="Helical" evidence="1">
    <location>
        <begin position="38"/>
        <end position="60"/>
    </location>
</feature>
<dbReference type="InterPro" id="IPR006976">
    <property type="entry name" value="VanZ-like"/>
</dbReference>
<sequence>MFKEVPVLPVVVPLAAVVFAALLWHLRRRDRLSAPRAVVAFALCVYVAGVVANTVFPIFLDMPSSGHVPWNAHLELVPLAGYEAADAVMNILVFVPLGVLVALVVGSTPWWRVLAVAAALSLAIEVTQLVTAHLLGGGHIADVNDLLFNVVGAALGVGLLLLLSRLPGAGPVIDRFRWRRPSTQP</sequence>